<protein>
    <recommendedName>
        <fullName evidence="5">Ankyrin repeats (3 copies) domain-containing protein</fullName>
    </recommendedName>
</protein>
<feature type="repeat" description="ANK" evidence="1">
    <location>
        <begin position="103"/>
        <end position="135"/>
    </location>
</feature>
<accession>A0ABR0BD18</accession>
<evidence type="ECO:0000313" key="4">
    <source>
        <dbReference type="Proteomes" id="UP001287286"/>
    </source>
</evidence>
<organism evidence="3 4">
    <name type="scientific">Purpureocillium lilacinum</name>
    <name type="common">Paecilomyces lilacinus</name>
    <dbReference type="NCBI Taxonomy" id="33203"/>
    <lineage>
        <taxon>Eukaryota</taxon>
        <taxon>Fungi</taxon>
        <taxon>Dikarya</taxon>
        <taxon>Ascomycota</taxon>
        <taxon>Pezizomycotina</taxon>
        <taxon>Sordariomycetes</taxon>
        <taxon>Hypocreomycetidae</taxon>
        <taxon>Hypocreales</taxon>
        <taxon>Ophiocordycipitaceae</taxon>
        <taxon>Purpureocillium</taxon>
    </lineage>
</organism>
<dbReference type="Gene3D" id="1.25.40.20">
    <property type="entry name" value="Ankyrin repeat-containing domain"/>
    <property type="match status" value="1"/>
</dbReference>
<comment type="caution">
    <text evidence="3">The sequence shown here is derived from an EMBL/GenBank/DDBJ whole genome shotgun (WGS) entry which is preliminary data.</text>
</comment>
<feature type="repeat" description="ANK" evidence="1">
    <location>
        <begin position="136"/>
        <end position="162"/>
    </location>
</feature>
<evidence type="ECO:0000313" key="3">
    <source>
        <dbReference type="EMBL" id="KAK4068352.1"/>
    </source>
</evidence>
<name>A0ABR0BD18_PURLI</name>
<dbReference type="SUPFAM" id="SSF48403">
    <property type="entry name" value="Ankyrin repeat"/>
    <property type="match status" value="1"/>
</dbReference>
<dbReference type="Proteomes" id="UP001287286">
    <property type="component" value="Unassembled WGS sequence"/>
</dbReference>
<feature type="compositionally biased region" description="Polar residues" evidence="2">
    <location>
        <begin position="191"/>
        <end position="202"/>
    </location>
</feature>
<sequence>MRNSEVRTLEYRLQFPIHPPHVGREETKVEDRDPYDVQDISAIDTVVSEMVGGNVQYVRNYLQTSSEAGIFLHGVESWIWLPNEACDDEDGEPCTAQPAVETRGTTALHMAAREQYPEMVGLLLSEGADANAADFEGRTPLMEAALWGRLRNVRMLLEYGADKSLACIERGRLQVAADLARPSRRNAQSRWTFAGGSSNSNPIHKEDTYARDRDREDIVRLLDNTPQQSNHPQLDGFAFQRVQGVGGLLVLCNDHSPAT</sequence>
<evidence type="ECO:0008006" key="5">
    <source>
        <dbReference type="Google" id="ProtNLM"/>
    </source>
</evidence>
<dbReference type="EMBL" id="JAWRVI010000310">
    <property type="protein sequence ID" value="KAK4068352.1"/>
    <property type="molecule type" value="Genomic_DNA"/>
</dbReference>
<keyword evidence="4" id="KW-1185">Reference proteome</keyword>
<dbReference type="InterPro" id="IPR002110">
    <property type="entry name" value="Ankyrin_rpt"/>
</dbReference>
<gene>
    <name evidence="3" type="ORF">Purlil1_13801</name>
</gene>
<reference evidence="3 4" key="1">
    <citation type="journal article" date="2024" name="Microbiol. Resour. Announc.">
        <title>Genome annotations for the ascomycete fungi Trichoderma harzianum, Trichoderma aggressivum, and Purpureocillium lilacinum.</title>
        <authorList>
            <person name="Beijen E.P.W."/>
            <person name="Ohm R.A."/>
        </authorList>
    </citation>
    <scope>NUCLEOTIDE SEQUENCE [LARGE SCALE GENOMIC DNA]</scope>
    <source>
        <strain evidence="3 4">CBS 150709</strain>
    </source>
</reference>
<dbReference type="SMART" id="SM00248">
    <property type="entry name" value="ANK"/>
    <property type="match status" value="2"/>
</dbReference>
<dbReference type="PANTHER" id="PTHR24183:SF1">
    <property type="entry name" value="FIBRONECTIN TYPE 3 AND ANKYRIN REPEAT DOMAINS PROTEIN 1"/>
    <property type="match status" value="1"/>
</dbReference>
<dbReference type="PROSITE" id="PS50297">
    <property type="entry name" value="ANK_REP_REGION"/>
    <property type="match status" value="2"/>
</dbReference>
<dbReference type="Pfam" id="PF12796">
    <property type="entry name" value="Ank_2"/>
    <property type="match status" value="1"/>
</dbReference>
<dbReference type="PANTHER" id="PTHR24183">
    <property type="entry name" value="FIBRONECTIN TYPE 3 AND ANKYRIN REPEAT DOMAINS PROTEIN 1"/>
    <property type="match status" value="1"/>
</dbReference>
<dbReference type="PROSITE" id="PS50088">
    <property type="entry name" value="ANK_REPEAT"/>
    <property type="match status" value="2"/>
</dbReference>
<evidence type="ECO:0000256" key="2">
    <source>
        <dbReference type="SAM" id="MobiDB-lite"/>
    </source>
</evidence>
<feature type="region of interest" description="Disordered" evidence="2">
    <location>
        <begin position="191"/>
        <end position="210"/>
    </location>
</feature>
<dbReference type="InterPro" id="IPR036770">
    <property type="entry name" value="Ankyrin_rpt-contain_sf"/>
</dbReference>
<evidence type="ECO:0000256" key="1">
    <source>
        <dbReference type="PROSITE-ProRule" id="PRU00023"/>
    </source>
</evidence>
<keyword evidence="1" id="KW-0040">ANK repeat</keyword>
<proteinExistence type="predicted"/>